<dbReference type="InterPro" id="IPR029069">
    <property type="entry name" value="HotDog_dom_sf"/>
</dbReference>
<dbReference type="Pfam" id="PF02551">
    <property type="entry name" value="Acyl_CoA_thio"/>
    <property type="match status" value="1"/>
</dbReference>
<proteinExistence type="inferred from homology"/>
<organism evidence="5 6">
    <name type="scientific">Actinomadura craniellae</name>
    <dbReference type="NCBI Taxonomy" id="2231787"/>
    <lineage>
        <taxon>Bacteria</taxon>
        <taxon>Bacillati</taxon>
        <taxon>Actinomycetota</taxon>
        <taxon>Actinomycetes</taxon>
        <taxon>Streptosporangiales</taxon>
        <taxon>Thermomonosporaceae</taxon>
        <taxon>Actinomadura</taxon>
    </lineage>
</organism>
<feature type="domain" description="Acyl-CoA thioesterase-like N-terminal HotDog" evidence="4">
    <location>
        <begin position="30"/>
        <end position="111"/>
    </location>
</feature>
<accession>A0A365HBG1</accession>
<dbReference type="PANTHER" id="PTHR11066">
    <property type="entry name" value="ACYL-COA THIOESTERASE"/>
    <property type="match status" value="1"/>
</dbReference>
<dbReference type="SUPFAM" id="SSF54637">
    <property type="entry name" value="Thioesterase/thiol ester dehydrase-isomerase"/>
    <property type="match status" value="2"/>
</dbReference>
<feature type="domain" description="Acyl-CoA thioesterase 2 C-terminal" evidence="3">
    <location>
        <begin position="167"/>
        <end position="263"/>
    </location>
</feature>
<reference evidence="5 6" key="1">
    <citation type="submission" date="2018-06" db="EMBL/GenBank/DDBJ databases">
        <title>Actinomadura craniellae sp. nov. isolated from marine sponge Craniella sp.</title>
        <authorList>
            <person name="Li L."/>
            <person name="Xu Q.H."/>
            <person name="Lin H.W."/>
            <person name="Lu Y.H."/>
        </authorList>
    </citation>
    <scope>NUCLEOTIDE SEQUENCE [LARGE SCALE GENOMIC DNA]</scope>
    <source>
        <strain evidence="5 6">LHW63021</strain>
    </source>
</reference>
<protein>
    <submittedName>
        <fullName evidence="5">Acyl-CoA thioesterase II</fullName>
    </submittedName>
</protein>
<dbReference type="InterPro" id="IPR049449">
    <property type="entry name" value="TesB_ACOT8-like_N"/>
</dbReference>
<evidence type="ECO:0000256" key="2">
    <source>
        <dbReference type="ARBA" id="ARBA00022801"/>
    </source>
</evidence>
<dbReference type="Proteomes" id="UP000251891">
    <property type="component" value="Unassembled WGS sequence"/>
</dbReference>
<comment type="similarity">
    <text evidence="1">Belongs to the C/M/P thioester hydrolase family.</text>
</comment>
<evidence type="ECO:0000313" key="5">
    <source>
        <dbReference type="EMBL" id="RAY16421.1"/>
    </source>
</evidence>
<dbReference type="AlphaFoldDB" id="A0A365HBG1"/>
<dbReference type="RefSeq" id="WP_111863760.1">
    <property type="nucleotide sequence ID" value="NZ_QLYX01000002.1"/>
</dbReference>
<dbReference type="PANTHER" id="PTHR11066:SF34">
    <property type="entry name" value="ACYL-COENZYME A THIOESTERASE 8"/>
    <property type="match status" value="1"/>
</dbReference>
<dbReference type="InterPro" id="IPR025652">
    <property type="entry name" value="TesB_C"/>
</dbReference>
<dbReference type="Gene3D" id="2.40.160.210">
    <property type="entry name" value="Acyl-CoA thioesterase, double hotdog domain"/>
    <property type="match status" value="1"/>
</dbReference>
<evidence type="ECO:0000259" key="3">
    <source>
        <dbReference type="Pfam" id="PF02551"/>
    </source>
</evidence>
<keyword evidence="6" id="KW-1185">Reference proteome</keyword>
<dbReference type="CDD" id="cd03444">
    <property type="entry name" value="Thioesterase_II_repeat1"/>
    <property type="match status" value="1"/>
</dbReference>
<dbReference type="InterPro" id="IPR003703">
    <property type="entry name" value="Acyl_CoA_thio"/>
</dbReference>
<keyword evidence="2" id="KW-0378">Hydrolase</keyword>
<evidence type="ECO:0000259" key="4">
    <source>
        <dbReference type="Pfam" id="PF13622"/>
    </source>
</evidence>
<comment type="caution">
    <text evidence="5">The sequence shown here is derived from an EMBL/GenBank/DDBJ whole genome shotgun (WGS) entry which is preliminary data.</text>
</comment>
<dbReference type="Pfam" id="PF13622">
    <property type="entry name" value="4HBT_3"/>
    <property type="match status" value="1"/>
</dbReference>
<dbReference type="GO" id="GO:0006637">
    <property type="term" value="P:acyl-CoA metabolic process"/>
    <property type="evidence" value="ECO:0007669"/>
    <property type="project" value="InterPro"/>
</dbReference>
<evidence type="ECO:0000256" key="1">
    <source>
        <dbReference type="ARBA" id="ARBA00006538"/>
    </source>
</evidence>
<dbReference type="InterPro" id="IPR042171">
    <property type="entry name" value="Acyl-CoA_hotdog"/>
</dbReference>
<dbReference type="CDD" id="cd03445">
    <property type="entry name" value="Thioesterase_II_repeat2"/>
    <property type="match status" value="1"/>
</dbReference>
<gene>
    <name evidence="5" type="ORF">DPM19_05990</name>
</gene>
<dbReference type="GO" id="GO:0009062">
    <property type="term" value="P:fatty acid catabolic process"/>
    <property type="evidence" value="ECO:0007669"/>
    <property type="project" value="TreeGrafter"/>
</dbReference>
<dbReference type="GO" id="GO:0047617">
    <property type="term" value="F:fatty acyl-CoA hydrolase activity"/>
    <property type="evidence" value="ECO:0007669"/>
    <property type="project" value="InterPro"/>
</dbReference>
<evidence type="ECO:0000313" key="6">
    <source>
        <dbReference type="Proteomes" id="UP000251891"/>
    </source>
</evidence>
<dbReference type="EMBL" id="QLYX01000002">
    <property type="protein sequence ID" value="RAY16421.1"/>
    <property type="molecule type" value="Genomic_DNA"/>
</dbReference>
<sequence length="269" mass="28767">MNDSAVERLLALLDLDPVGDDTFAGSPGSNQPGDRLFGGQVAAQSLRAACLTVAPDRRPHSLHAYFIRPGLPDEPLRFEVRRTRDGRSFSTRHVTAAQGGKPIFELIASFQVTEPGEEWQPPAPAGLPGPEDIGPIELPDWVSALAVFDIRPVRGPAADGFVLTHPFWIRVPAPVGDDPAVHACLLTFLSDIGVVHSAMAPGWDTPISHAASLDHALWFHHQPRVDEWLLYSVTPTGGAGARGLAHGTLHTEAGLLVASVTQEALLRPA</sequence>
<name>A0A365HBG1_9ACTN</name>
<dbReference type="OrthoDB" id="9781019at2"/>